<evidence type="ECO:0000256" key="1">
    <source>
        <dbReference type="ARBA" id="ARBA00010587"/>
    </source>
</evidence>
<protein>
    <submittedName>
        <fullName evidence="5">Bacteriohemerythrin</fullName>
    </submittedName>
</protein>
<evidence type="ECO:0000256" key="2">
    <source>
        <dbReference type="ARBA" id="ARBA00022723"/>
    </source>
</evidence>
<keyword evidence="3" id="KW-0408">Iron</keyword>
<keyword evidence="6" id="KW-1185">Reference proteome</keyword>
<dbReference type="RefSeq" id="WP_369454164.1">
    <property type="nucleotide sequence ID" value="NZ_JBGCUO010000001.1"/>
</dbReference>
<dbReference type="PANTHER" id="PTHR37164:SF1">
    <property type="entry name" value="BACTERIOHEMERYTHRIN"/>
    <property type="match status" value="1"/>
</dbReference>
<proteinExistence type="inferred from homology"/>
<dbReference type="NCBIfam" id="TIGR02481">
    <property type="entry name" value="hemeryth_dom"/>
    <property type="match status" value="1"/>
</dbReference>
<organism evidence="5 6">
    <name type="scientific">Isoalcanivorax beigongshangi</name>
    <dbReference type="NCBI Taxonomy" id="3238810"/>
    <lineage>
        <taxon>Bacteria</taxon>
        <taxon>Pseudomonadati</taxon>
        <taxon>Pseudomonadota</taxon>
        <taxon>Gammaproteobacteria</taxon>
        <taxon>Oceanospirillales</taxon>
        <taxon>Alcanivoracaceae</taxon>
        <taxon>Isoalcanivorax</taxon>
    </lineage>
</organism>
<evidence type="ECO:0000259" key="4">
    <source>
        <dbReference type="Pfam" id="PF01814"/>
    </source>
</evidence>
<accession>A0ABV4ADK5</accession>
<dbReference type="EMBL" id="JBGCUO010000001">
    <property type="protein sequence ID" value="MEY1660924.1"/>
    <property type="molecule type" value="Genomic_DNA"/>
</dbReference>
<dbReference type="InterPro" id="IPR012312">
    <property type="entry name" value="Hemerythrin-like"/>
</dbReference>
<keyword evidence="2" id="KW-0479">Metal-binding</keyword>
<name>A0ABV4ADK5_9GAMM</name>
<dbReference type="InterPro" id="IPR050669">
    <property type="entry name" value="Hemerythrin"/>
</dbReference>
<comment type="caution">
    <text evidence="5">The sequence shown here is derived from an EMBL/GenBank/DDBJ whole genome shotgun (WGS) entry which is preliminary data.</text>
</comment>
<comment type="similarity">
    <text evidence="1">Belongs to the hemerythrin family.</text>
</comment>
<dbReference type="Pfam" id="PF01814">
    <property type="entry name" value="Hemerythrin"/>
    <property type="match status" value="1"/>
</dbReference>
<evidence type="ECO:0000313" key="5">
    <source>
        <dbReference type="EMBL" id="MEY1660924.1"/>
    </source>
</evidence>
<dbReference type="NCBIfam" id="NF002007">
    <property type="entry name" value="PRK00808.1"/>
    <property type="match status" value="1"/>
</dbReference>
<gene>
    <name evidence="5" type="ORF">AB5I84_02050</name>
</gene>
<dbReference type="Gene3D" id="1.20.120.50">
    <property type="entry name" value="Hemerythrin-like"/>
    <property type="match status" value="1"/>
</dbReference>
<reference evidence="5 6" key="1">
    <citation type="submission" date="2024-07" db="EMBL/GenBank/DDBJ databases">
        <authorList>
            <person name="Ren Q."/>
        </authorList>
    </citation>
    <scope>NUCLEOTIDE SEQUENCE [LARGE SCALE GENOMIC DNA]</scope>
    <source>
        <strain evidence="5 6">REN37</strain>
    </source>
</reference>
<dbReference type="SUPFAM" id="SSF47188">
    <property type="entry name" value="Hemerythrin-like"/>
    <property type="match status" value="1"/>
</dbReference>
<dbReference type="InterPro" id="IPR012827">
    <property type="entry name" value="Hemerythrin_metal-bd"/>
</dbReference>
<dbReference type="PANTHER" id="PTHR37164">
    <property type="entry name" value="BACTERIOHEMERYTHRIN"/>
    <property type="match status" value="1"/>
</dbReference>
<evidence type="ECO:0000256" key="3">
    <source>
        <dbReference type="ARBA" id="ARBA00023004"/>
    </source>
</evidence>
<dbReference type="Proteomes" id="UP001562065">
    <property type="component" value="Unassembled WGS sequence"/>
</dbReference>
<feature type="domain" description="Hemerythrin-like" evidence="4">
    <location>
        <begin position="15"/>
        <end position="132"/>
    </location>
</feature>
<dbReference type="NCBIfam" id="NF033749">
    <property type="entry name" value="bact_hemeryth"/>
    <property type="match status" value="1"/>
</dbReference>
<evidence type="ECO:0000313" key="6">
    <source>
        <dbReference type="Proteomes" id="UP001562065"/>
    </source>
</evidence>
<dbReference type="CDD" id="cd12107">
    <property type="entry name" value="Hemerythrin"/>
    <property type="match status" value="1"/>
</dbReference>
<sequence>MNATVTLQWSQDYETGIDIIDQQHRQLFEYFALIEDQIGAGQLDQLPVVVRGLVDYAISHNTFEESLMEQAGYPMLTAHRRVHEAFRLRALGYVARLDHGEEPMKLAREVRIDIGLWLINHIKREDRHYVPYVRKVLEPGIVSGLLRRFFR</sequence>
<dbReference type="InterPro" id="IPR035938">
    <property type="entry name" value="Hemerythrin-like_sf"/>
</dbReference>